<dbReference type="GO" id="GO:0016491">
    <property type="term" value="F:oxidoreductase activity"/>
    <property type="evidence" value="ECO:0007669"/>
    <property type="project" value="UniProtKB-KW"/>
</dbReference>
<reference evidence="5" key="2">
    <citation type="submission" date="2015-06" db="EMBL/GenBank/DDBJ databases">
        <authorList>
            <person name="van de Sande W.W.J."/>
        </authorList>
    </citation>
    <scope>NUCLEOTIDE SEQUENCE [LARGE SCALE GENOMIC DNA]</scope>
    <source>
        <strain evidence="5">mm55</strain>
    </source>
</reference>
<proteinExistence type="predicted"/>
<organism evidence="4 5">
    <name type="scientific">Madurella mycetomatis</name>
    <dbReference type="NCBI Taxonomy" id="100816"/>
    <lineage>
        <taxon>Eukaryota</taxon>
        <taxon>Fungi</taxon>
        <taxon>Dikarya</taxon>
        <taxon>Ascomycota</taxon>
        <taxon>Pezizomycotina</taxon>
        <taxon>Sordariomycetes</taxon>
        <taxon>Sordariomycetidae</taxon>
        <taxon>Sordariales</taxon>
        <taxon>Sordariales incertae sedis</taxon>
        <taxon>Madurella</taxon>
    </lineage>
</organism>
<evidence type="ECO:0000313" key="5">
    <source>
        <dbReference type="Proteomes" id="UP000078237"/>
    </source>
</evidence>
<sequence length="385" mass="43959">MAAETIILERQPAWGDLRLKTNCTLRYVPISHEWPAEVTGELAWRPTSFCSGKDYTLTLSDDDLSEVKSALQYFNDRGLYGSEVSPDNFPLPTLGPKLLRVALDIHCGKGFAVVRGLKPDEYSPEDNVLIFLGISSYIGAKRGRQDEDGNMLMHIRDAKLSKTPQQDRPTRYSSRASTFHTDTFCDILALQTRNNATKGGQNLLVSAWTVYNELMKTHPELRELLAQPIWSFDSRGKFFECSTRPLLFYHGGRIMMNFAREPLLGLDGIRRPDGLGTLSQEQRRALNVLEEIAKRNQISLETQPGDLLFINNHGVLHSREAFEDSPDSPRYLVRMWLKNEALAWKLPRALQEGNSRIYDENELGERWNIVDMPRVQFRLSERLTS</sequence>
<dbReference type="InterPro" id="IPR003819">
    <property type="entry name" value="TauD/TfdA-like"/>
</dbReference>
<dbReference type="OrthoDB" id="272271at2759"/>
<protein>
    <recommendedName>
        <fullName evidence="2">TauD/TfdA-like domain-containing protein</fullName>
    </recommendedName>
</protein>
<evidence type="ECO:0000313" key="4">
    <source>
        <dbReference type="EMBL" id="KXX83244.1"/>
    </source>
</evidence>
<dbReference type="Gene3D" id="3.60.130.10">
    <property type="entry name" value="Clavaminate synthase-like"/>
    <property type="match status" value="1"/>
</dbReference>
<keyword evidence="5" id="KW-1185">Reference proteome</keyword>
<dbReference type="PANTHER" id="PTHR10696:SF54">
    <property type="entry name" value="FAMILY OXIDOREDUCTASE, PUTATIVE (AFU_ORTHOLOGUE AFUA_4G13850)-RELATED"/>
    <property type="match status" value="1"/>
</dbReference>
<evidence type="ECO:0000313" key="3">
    <source>
        <dbReference type="EMBL" id="KXX76429.1"/>
    </source>
</evidence>
<dbReference type="STRING" id="100816.A0A175WK71"/>
<dbReference type="SUPFAM" id="SSF51197">
    <property type="entry name" value="Clavaminate synthase-like"/>
    <property type="match status" value="1"/>
</dbReference>
<gene>
    <name evidence="4" type="ORF">MMYC01_200183</name>
    <name evidence="3" type="ORF">MMYC01_206809</name>
</gene>
<dbReference type="Proteomes" id="UP000078237">
    <property type="component" value="Unassembled WGS sequence"/>
</dbReference>
<dbReference type="EMBL" id="LCTW02000002">
    <property type="protein sequence ID" value="KXX83244.1"/>
    <property type="molecule type" value="Genomic_DNA"/>
</dbReference>
<evidence type="ECO:0000259" key="2">
    <source>
        <dbReference type="Pfam" id="PF02668"/>
    </source>
</evidence>
<dbReference type="VEuPathDB" id="FungiDB:MMYC01_200183"/>
<dbReference type="VEuPathDB" id="FungiDB:MMYC01_206809"/>
<dbReference type="AlphaFoldDB" id="A0A175WK71"/>
<dbReference type="Pfam" id="PF02668">
    <property type="entry name" value="TauD"/>
    <property type="match status" value="1"/>
</dbReference>
<dbReference type="EMBL" id="LCTW02000211">
    <property type="protein sequence ID" value="KXX76429.1"/>
    <property type="molecule type" value="Genomic_DNA"/>
</dbReference>
<name>A0A175WK71_9PEZI</name>
<dbReference type="InterPro" id="IPR042098">
    <property type="entry name" value="TauD-like_sf"/>
</dbReference>
<keyword evidence="1" id="KW-0560">Oxidoreductase</keyword>
<feature type="domain" description="TauD/TfdA-like" evidence="2">
    <location>
        <begin position="85"/>
        <end position="336"/>
    </location>
</feature>
<dbReference type="InterPro" id="IPR050411">
    <property type="entry name" value="AlphaKG_dependent_hydroxylases"/>
</dbReference>
<dbReference type="PANTHER" id="PTHR10696">
    <property type="entry name" value="GAMMA-BUTYROBETAINE HYDROXYLASE-RELATED"/>
    <property type="match status" value="1"/>
</dbReference>
<comment type="caution">
    <text evidence="4">The sequence shown here is derived from an EMBL/GenBank/DDBJ whole genome shotgun (WGS) entry which is preliminary data.</text>
</comment>
<accession>A0A175WK71</accession>
<reference evidence="4 5" key="3">
    <citation type="submission" date="2016-01" db="EMBL/GenBank/DDBJ databases">
        <title>Madurella mycetomatis genome sequencing.</title>
        <authorList>
            <person name="Van De Sande W."/>
        </authorList>
    </citation>
    <scope>NUCLEOTIDE SEQUENCE [LARGE SCALE GENOMIC DNA]</scope>
    <source>
        <strain evidence="4">Mm55</strain>
        <strain evidence="5">mm55</strain>
    </source>
</reference>
<reference evidence="4" key="1">
    <citation type="submission" date="2015-06" db="EMBL/GenBank/DDBJ databases">
        <authorList>
            <person name="Hoefler B.C."/>
            <person name="Straight P.D."/>
        </authorList>
    </citation>
    <scope>NUCLEOTIDE SEQUENCE [LARGE SCALE GENOMIC DNA]</scope>
    <source>
        <strain evidence="4">Mm55</strain>
    </source>
</reference>
<evidence type="ECO:0000256" key="1">
    <source>
        <dbReference type="ARBA" id="ARBA00023002"/>
    </source>
</evidence>